<dbReference type="GO" id="GO:0004020">
    <property type="term" value="F:adenylylsulfate kinase activity"/>
    <property type="evidence" value="ECO:0007669"/>
    <property type="project" value="UniProtKB-EC"/>
</dbReference>
<dbReference type="PANTHER" id="PTHR11055:SF63">
    <property type="entry name" value="ADENYLYL-SULFATE KINASE 1, CHLOROPLASTIC"/>
    <property type="match status" value="1"/>
</dbReference>
<dbReference type="NCBIfam" id="NF003013">
    <property type="entry name" value="PRK03846.1"/>
    <property type="match status" value="1"/>
</dbReference>
<evidence type="ECO:0000256" key="1">
    <source>
        <dbReference type="ARBA" id="ARBA00004806"/>
    </source>
</evidence>
<dbReference type="AlphaFoldDB" id="A0AAW1P7C8"/>
<comment type="pathway">
    <text evidence="1 8">Sulfur metabolism; hydrogen sulfide biosynthesis; sulfite from sulfate: step 2/3.</text>
</comment>
<keyword evidence="4 8" id="KW-0808">Transferase</keyword>
<evidence type="ECO:0000313" key="11">
    <source>
        <dbReference type="EMBL" id="KAK9805810.1"/>
    </source>
</evidence>
<comment type="similarity">
    <text evidence="2 8">Belongs to the APS kinase family.</text>
</comment>
<evidence type="ECO:0000256" key="7">
    <source>
        <dbReference type="ARBA" id="ARBA00022840"/>
    </source>
</evidence>
<evidence type="ECO:0000256" key="5">
    <source>
        <dbReference type="ARBA" id="ARBA00022741"/>
    </source>
</evidence>
<dbReference type="EC" id="2.7.1.25" evidence="3 8"/>
<dbReference type="GO" id="GO:0000103">
    <property type="term" value="P:sulfate assimilation"/>
    <property type="evidence" value="ECO:0007669"/>
    <property type="project" value="InterPro"/>
</dbReference>
<comment type="caution">
    <text evidence="11">The sequence shown here is derived from an EMBL/GenBank/DDBJ whole genome shotgun (WGS) entry which is preliminary data.</text>
</comment>
<accession>A0AAW1P7C8</accession>
<dbReference type="InterPro" id="IPR027417">
    <property type="entry name" value="P-loop_NTPase"/>
</dbReference>
<organism evidence="11 12">
    <name type="scientific">Symbiochloris irregularis</name>
    <dbReference type="NCBI Taxonomy" id="706552"/>
    <lineage>
        <taxon>Eukaryota</taxon>
        <taxon>Viridiplantae</taxon>
        <taxon>Chlorophyta</taxon>
        <taxon>core chlorophytes</taxon>
        <taxon>Trebouxiophyceae</taxon>
        <taxon>Trebouxiales</taxon>
        <taxon>Trebouxiaceae</taxon>
        <taxon>Symbiochloris</taxon>
    </lineage>
</organism>
<dbReference type="SUPFAM" id="SSF52540">
    <property type="entry name" value="P-loop containing nucleoside triphosphate hydrolases"/>
    <property type="match status" value="1"/>
</dbReference>
<dbReference type="GO" id="GO:0005524">
    <property type="term" value="F:ATP binding"/>
    <property type="evidence" value="ECO:0007669"/>
    <property type="project" value="UniProtKB-KW"/>
</dbReference>
<evidence type="ECO:0000313" key="12">
    <source>
        <dbReference type="Proteomes" id="UP001465755"/>
    </source>
</evidence>
<keyword evidence="5 8" id="KW-0547">Nucleotide-binding</keyword>
<dbReference type="EMBL" id="JALJOQ010000041">
    <property type="protein sequence ID" value="KAK9805810.1"/>
    <property type="molecule type" value="Genomic_DNA"/>
</dbReference>
<dbReference type="CDD" id="cd02027">
    <property type="entry name" value="APSK"/>
    <property type="match status" value="1"/>
</dbReference>
<evidence type="ECO:0000256" key="4">
    <source>
        <dbReference type="ARBA" id="ARBA00022679"/>
    </source>
</evidence>
<proteinExistence type="inferred from homology"/>
<evidence type="ECO:0000259" key="10">
    <source>
        <dbReference type="Pfam" id="PF01583"/>
    </source>
</evidence>
<feature type="region of interest" description="Disordered" evidence="9">
    <location>
        <begin position="318"/>
        <end position="338"/>
    </location>
</feature>
<keyword evidence="12" id="KW-1185">Reference proteome</keyword>
<keyword evidence="6 8" id="KW-0418">Kinase</keyword>
<keyword evidence="7 8" id="KW-0067">ATP-binding</keyword>
<evidence type="ECO:0000256" key="2">
    <source>
        <dbReference type="ARBA" id="ARBA00007008"/>
    </source>
</evidence>
<evidence type="ECO:0000256" key="9">
    <source>
        <dbReference type="SAM" id="MobiDB-lite"/>
    </source>
</evidence>
<comment type="catalytic activity">
    <reaction evidence="8">
        <text>adenosine 5'-phosphosulfate + ATP = 3'-phosphoadenylyl sulfate + ADP + H(+)</text>
        <dbReference type="Rhea" id="RHEA:24152"/>
        <dbReference type="ChEBI" id="CHEBI:15378"/>
        <dbReference type="ChEBI" id="CHEBI:30616"/>
        <dbReference type="ChEBI" id="CHEBI:58243"/>
        <dbReference type="ChEBI" id="CHEBI:58339"/>
        <dbReference type="ChEBI" id="CHEBI:456216"/>
        <dbReference type="EC" id="2.7.1.25"/>
    </reaction>
</comment>
<dbReference type="Gene3D" id="3.40.50.300">
    <property type="entry name" value="P-loop containing nucleotide triphosphate hydrolases"/>
    <property type="match status" value="1"/>
</dbReference>
<sequence>MAPFALARHTGAIGKSLPANSTKRGSWGSSYRALPRQLRSACSQLSPLDLPSTNYVADMGQPCKAPPLQVQAAQNIFSHAPAVSRKRKEQIARQISFCLWCTGTSASGKTAVVRELEQIFANLGFLTSNLDGDNLRKGLNSNLGFSMADRNENLRRTSCAAKLAVDSAVIVLAGLISPLREQRLATRAMFAEGDFILVHVDTPLQTCIDRDPNGLYKKALAGEIPNFTGINSPYEAPVDGEAQIVLKAYSDQGGLLTPREHAKTILEYLWHNGYLTRPGCSSPDITLDEVVAVLPDKIVQSAYCAVNREVLLSTFTSADPKSRTCTPRSSAGHPTRER</sequence>
<dbReference type="NCBIfam" id="TIGR00455">
    <property type="entry name" value="apsK"/>
    <property type="match status" value="1"/>
</dbReference>
<dbReference type="Pfam" id="PF01583">
    <property type="entry name" value="APS_kinase"/>
    <property type="match status" value="1"/>
</dbReference>
<name>A0AAW1P7C8_9CHLO</name>
<dbReference type="PANTHER" id="PTHR11055">
    <property type="entry name" value="BIFUNCTIONAL 3'-PHOSPHOADENOSINE 5'-PHOSPHOSULFATE SYNTHASE"/>
    <property type="match status" value="1"/>
</dbReference>
<evidence type="ECO:0000256" key="3">
    <source>
        <dbReference type="ARBA" id="ARBA00012121"/>
    </source>
</evidence>
<dbReference type="InterPro" id="IPR059117">
    <property type="entry name" value="APS_kinase_dom"/>
</dbReference>
<feature type="compositionally biased region" description="Polar residues" evidence="9">
    <location>
        <begin position="318"/>
        <end position="329"/>
    </location>
</feature>
<reference evidence="11 12" key="1">
    <citation type="journal article" date="2024" name="Nat. Commun.">
        <title>Phylogenomics reveals the evolutionary origins of lichenization in chlorophyte algae.</title>
        <authorList>
            <person name="Puginier C."/>
            <person name="Libourel C."/>
            <person name="Otte J."/>
            <person name="Skaloud P."/>
            <person name="Haon M."/>
            <person name="Grisel S."/>
            <person name="Petersen M."/>
            <person name="Berrin J.G."/>
            <person name="Delaux P.M."/>
            <person name="Dal Grande F."/>
            <person name="Keller J."/>
        </authorList>
    </citation>
    <scope>NUCLEOTIDE SEQUENCE [LARGE SCALE GENOMIC DNA]</scope>
    <source>
        <strain evidence="11 12">SAG 2036</strain>
    </source>
</reference>
<gene>
    <name evidence="11" type="ORF">WJX73_002577</name>
</gene>
<dbReference type="InterPro" id="IPR002891">
    <property type="entry name" value="APS"/>
</dbReference>
<evidence type="ECO:0000256" key="6">
    <source>
        <dbReference type="ARBA" id="ARBA00022777"/>
    </source>
</evidence>
<comment type="function">
    <text evidence="8">Catalyzes the synthesis of activated sulfate.</text>
</comment>
<evidence type="ECO:0000256" key="8">
    <source>
        <dbReference type="RuleBase" id="RU004347"/>
    </source>
</evidence>
<dbReference type="Proteomes" id="UP001465755">
    <property type="component" value="Unassembled WGS sequence"/>
</dbReference>
<feature type="domain" description="APS kinase" evidence="10">
    <location>
        <begin position="96"/>
        <end position="243"/>
    </location>
</feature>
<protein>
    <recommendedName>
        <fullName evidence="3 8">Adenylyl-sulfate kinase</fullName>
        <ecNumber evidence="3 8">2.7.1.25</ecNumber>
    </recommendedName>
</protein>